<dbReference type="AlphaFoldDB" id="A0A1M6WV41"/>
<sequence length="70" mass="8110">MIVAELEPVVASRKSNTLRENFDRFGEDFSDGRLTEPSPTERHFRLHEAIAYSNSLGRPLTEQEMKLFEI</sequence>
<evidence type="ECO:0000313" key="2">
    <source>
        <dbReference type="Proteomes" id="UP000184275"/>
    </source>
</evidence>
<name>A0A1M6WV41_9BACT</name>
<evidence type="ECO:0000313" key="1">
    <source>
        <dbReference type="EMBL" id="SHK97526.1"/>
    </source>
</evidence>
<accession>A0A1M6WV41</accession>
<gene>
    <name evidence="1" type="ORF">SAMN05720469_12716</name>
</gene>
<keyword evidence="2" id="KW-1185">Reference proteome</keyword>
<dbReference type="RefSeq" id="WP_073305392.1">
    <property type="nucleotide sequence ID" value="NZ_FRAW01000027.1"/>
</dbReference>
<organism evidence="1 2">
    <name type="scientific">Fibrobacter intestinalis</name>
    <dbReference type="NCBI Taxonomy" id="28122"/>
    <lineage>
        <taxon>Bacteria</taxon>
        <taxon>Pseudomonadati</taxon>
        <taxon>Fibrobacterota</taxon>
        <taxon>Fibrobacteria</taxon>
        <taxon>Fibrobacterales</taxon>
        <taxon>Fibrobacteraceae</taxon>
        <taxon>Fibrobacter</taxon>
    </lineage>
</organism>
<dbReference type="Proteomes" id="UP000184275">
    <property type="component" value="Unassembled WGS sequence"/>
</dbReference>
<protein>
    <submittedName>
        <fullName evidence="1">Uncharacterized protein</fullName>
    </submittedName>
</protein>
<proteinExistence type="predicted"/>
<reference evidence="2" key="1">
    <citation type="submission" date="2016-11" db="EMBL/GenBank/DDBJ databases">
        <authorList>
            <person name="Varghese N."/>
            <person name="Submissions S."/>
        </authorList>
    </citation>
    <scope>NUCLEOTIDE SEQUENCE [LARGE SCALE GENOMIC DNA]</scope>
    <source>
        <strain evidence="2">UWOS</strain>
    </source>
</reference>
<dbReference type="EMBL" id="FRAW01000027">
    <property type="protein sequence ID" value="SHK97526.1"/>
    <property type="molecule type" value="Genomic_DNA"/>
</dbReference>